<comment type="cofactor">
    <cofactor evidence="1">
        <name>Mg(2+)</name>
        <dbReference type="ChEBI" id="CHEBI:18420"/>
    </cofactor>
</comment>
<dbReference type="Pfam" id="PF00120">
    <property type="entry name" value="Gln-synt_C"/>
    <property type="match status" value="1"/>
</dbReference>
<gene>
    <name evidence="6" type="ORF">RGQ15_20990</name>
</gene>
<reference evidence="7" key="1">
    <citation type="submission" date="2023-07" db="EMBL/GenBank/DDBJ databases">
        <title>Paracoccus sp. MBLB3053 whole genome sequence.</title>
        <authorList>
            <person name="Hwang C.Y."/>
            <person name="Cho E.-S."/>
            <person name="Seo M.-J."/>
        </authorList>
    </citation>
    <scope>NUCLEOTIDE SEQUENCE [LARGE SCALE GENOMIC DNA]</scope>
    <source>
        <strain evidence="7">MBLB3053</strain>
    </source>
</reference>
<dbReference type="EC" id="6.3.1.-" evidence="6"/>
<dbReference type="Proteomes" id="UP001269144">
    <property type="component" value="Unassembled WGS sequence"/>
</dbReference>
<comment type="caution">
    <text evidence="6">The sequence shown here is derived from an EMBL/GenBank/DDBJ whole genome shotgun (WGS) entry which is preliminary data.</text>
</comment>
<protein>
    <submittedName>
        <fullName evidence="6">Glutamine synthetase family protein</fullName>
        <ecNumber evidence="6">6.3.1.-</ecNumber>
    </submittedName>
</protein>
<dbReference type="PANTHER" id="PTHR43785:SF12">
    <property type="entry name" value="TYPE-1 GLUTAMINE SYNTHETASE 2"/>
    <property type="match status" value="1"/>
</dbReference>
<comment type="similarity">
    <text evidence="3 4">Belongs to the glutamine synthetase family.</text>
</comment>
<evidence type="ECO:0000256" key="2">
    <source>
        <dbReference type="ARBA" id="ARBA00022598"/>
    </source>
</evidence>
<dbReference type="SMART" id="SM01230">
    <property type="entry name" value="Gln-synt_C"/>
    <property type="match status" value="1"/>
</dbReference>
<dbReference type="RefSeq" id="WP_311162826.1">
    <property type="nucleotide sequence ID" value="NZ_JAVQLW010000005.1"/>
</dbReference>
<feature type="domain" description="GS catalytic" evidence="5">
    <location>
        <begin position="110"/>
        <end position="443"/>
    </location>
</feature>
<dbReference type="GO" id="GO:0016874">
    <property type="term" value="F:ligase activity"/>
    <property type="evidence" value="ECO:0007669"/>
    <property type="project" value="UniProtKB-KW"/>
</dbReference>
<dbReference type="EMBL" id="JAVQLW010000005">
    <property type="protein sequence ID" value="MDS9470031.1"/>
    <property type="molecule type" value="Genomic_DNA"/>
</dbReference>
<evidence type="ECO:0000313" key="6">
    <source>
        <dbReference type="EMBL" id="MDS9470031.1"/>
    </source>
</evidence>
<dbReference type="InterPro" id="IPR036651">
    <property type="entry name" value="Gln_synt_N_sf"/>
</dbReference>
<sequence>MSHPPSAHDAAYLLAAHCDLNGVFRGKRLPLSAAEKLASGGIRMPMSSIGVDIWGTDVIGNSLTFDQGDLDGIVEPTGRGPLPLAFGATPAMFTPMWMRKEDGEPFFGDPRRTLAAVIGQFEEMGLRPVVATEVEFYLVDPAAPAARPLSVPDVGHADCSDTIYSMSELAGVDAFLNEVYAVAEDCGVAVDGATSESGPGQFEFNLMHGPDALKVADDTVLFKQIVRSAARRHGFAASFMAKPYAEHSGSGLHVHFSLLDGEGRNIFDDGTREGTAAMRHAVGGVLAAMHDCTLIFAPHQNSYRRLRPGTLAPTVAAWGYENRTAALRIPGGPPVARRIEHRVSGADANPYLVIAAILAAALDGIEAGQEPPAPADGNVHDSDAPQIPADWRSALSVFETSPKVARLFHPEFIAMFAACKRQELDVFEREITALEYHSYLHTV</sequence>
<dbReference type="InterPro" id="IPR008146">
    <property type="entry name" value="Gln_synth_cat_dom"/>
</dbReference>
<organism evidence="6 7">
    <name type="scientific">Paracoccus aurantius</name>
    <dbReference type="NCBI Taxonomy" id="3073814"/>
    <lineage>
        <taxon>Bacteria</taxon>
        <taxon>Pseudomonadati</taxon>
        <taxon>Pseudomonadota</taxon>
        <taxon>Alphaproteobacteria</taxon>
        <taxon>Rhodobacterales</taxon>
        <taxon>Paracoccaceae</taxon>
        <taxon>Paracoccus</taxon>
    </lineage>
</organism>
<evidence type="ECO:0000256" key="4">
    <source>
        <dbReference type="RuleBase" id="RU000384"/>
    </source>
</evidence>
<evidence type="ECO:0000256" key="3">
    <source>
        <dbReference type="PROSITE-ProRule" id="PRU01331"/>
    </source>
</evidence>
<proteinExistence type="inferred from homology"/>
<keyword evidence="2 6" id="KW-0436">Ligase</keyword>
<evidence type="ECO:0000256" key="1">
    <source>
        <dbReference type="ARBA" id="ARBA00001946"/>
    </source>
</evidence>
<dbReference type="PANTHER" id="PTHR43785">
    <property type="entry name" value="GAMMA-GLUTAMYLPUTRESCINE SYNTHETASE"/>
    <property type="match status" value="1"/>
</dbReference>
<dbReference type="InterPro" id="IPR014746">
    <property type="entry name" value="Gln_synth/guanido_kin_cat_dom"/>
</dbReference>
<evidence type="ECO:0000313" key="7">
    <source>
        <dbReference type="Proteomes" id="UP001269144"/>
    </source>
</evidence>
<name>A0ABU2HYC3_9RHOB</name>
<accession>A0ABU2HYC3</accession>
<dbReference type="Gene3D" id="3.30.590.10">
    <property type="entry name" value="Glutamine synthetase/guanido kinase, catalytic domain"/>
    <property type="match status" value="1"/>
</dbReference>
<dbReference type="SUPFAM" id="SSF54368">
    <property type="entry name" value="Glutamine synthetase, N-terminal domain"/>
    <property type="match status" value="1"/>
</dbReference>
<dbReference type="SUPFAM" id="SSF55931">
    <property type="entry name" value="Glutamine synthetase/guanido kinase"/>
    <property type="match status" value="1"/>
</dbReference>
<dbReference type="PROSITE" id="PS51987">
    <property type="entry name" value="GS_CATALYTIC"/>
    <property type="match status" value="1"/>
</dbReference>
<evidence type="ECO:0000259" key="5">
    <source>
        <dbReference type="PROSITE" id="PS51987"/>
    </source>
</evidence>
<keyword evidence="7" id="KW-1185">Reference proteome</keyword>